<dbReference type="Pfam" id="PF03188">
    <property type="entry name" value="Cytochrom_B561"/>
    <property type="match status" value="1"/>
</dbReference>
<evidence type="ECO:0000256" key="3">
    <source>
        <dbReference type="ARBA" id="ARBA00022692"/>
    </source>
</evidence>
<name>A0A8S4SBI0_9NEOP</name>
<feature type="transmembrane region" description="Helical" evidence="7">
    <location>
        <begin position="95"/>
        <end position="115"/>
    </location>
</feature>
<comment type="subcellular location">
    <subcellularLocation>
        <location evidence="1">Membrane</location>
    </subcellularLocation>
</comment>
<dbReference type="Proteomes" id="UP000838756">
    <property type="component" value="Unassembled WGS sequence"/>
</dbReference>
<reference evidence="9" key="1">
    <citation type="submission" date="2022-03" db="EMBL/GenBank/DDBJ databases">
        <authorList>
            <person name="Lindestad O."/>
        </authorList>
    </citation>
    <scope>NUCLEOTIDE SEQUENCE</scope>
</reference>
<gene>
    <name evidence="9" type="primary">jg18438</name>
    <name evidence="9" type="ORF">PAEG_LOCUS24598</name>
</gene>
<evidence type="ECO:0000313" key="9">
    <source>
        <dbReference type="EMBL" id="CAH2264374.1"/>
    </source>
</evidence>
<proteinExistence type="predicted"/>
<feature type="transmembrane region" description="Helical" evidence="7">
    <location>
        <begin position="61"/>
        <end position="83"/>
    </location>
</feature>
<keyword evidence="3 7" id="KW-0812">Transmembrane</keyword>
<dbReference type="InterPro" id="IPR006593">
    <property type="entry name" value="Cyt_b561/ferric_Rdtase_TM"/>
</dbReference>
<comment type="caution">
    <text evidence="9">The sequence shown here is derived from an EMBL/GenBank/DDBJ whole genome shotgun (WGS) entry which is preliminary data.</text>
</comment>
<keyword evidence="5 7" id="KW-1133">Transmembrane helix</keyword>
<keyword evidence="10" id="KW-1185">Reference proteome</keyword>
<evidence type="ECO:0000256" key="1">
    <source>
        <dbReference type="ARBA" id="ARBA00004370"/>
    </source>
</evidence>
<evidence type="ECO:0000256" key="5">
    <source>
        <dbReference type="ARBA" id="ARBA00022989"/>
    </source>
</evidence>
<evidence type="ECO:0000259" key="8">
    <source>
        <dbReference type="PROSITE" id="PS50939"/>
    </source>
</evidence>
<dbReference type="EMBL" id="CAKXAJ010026254">
    <property type="protein sequence ID" value="CAH2264374.1"/>
    <property type="molecule type" value="Genomic_DNA"/>
</dbReference>
<keyword evidence="6 7" id="KW-0472">Membrane</keyword>
<sequence length="159" mass="17596">MVQAIHSVNINTGWARAFSCNNKRAVHYILQIIGSILGITGCLRMILTKGPHQNFSNFHSIFGYIAMIFTILSLIGGVVNLYSTKISINNKFIRIAHAILGSLTIVFAFLSMASFPITEEISKKKHLGNTNHNLFIALTIISLILILASPIMNVRRMLA</sequence>
<dbReference type="Gene3D" id="1.20.120.1770">
    <property type="match status" value="1"/>
</dbReference>
<evidence type="ECO:0000256" key="7">
    <source>
        <dbReference type="SAM" id="Phobius"/>
    </source>
</evidence>
<evidence type="ECO:0000256" key="4">
    <source>
        <dbReference type="ARBA" id="ARBA00022982"/>
    </source>
</evidence>
<dbReference type="AlphaFoldDB" id="A0A8S4SBI0"/>
<accession>A0A8S4SBI0</accession>
<dbReference type="OrthoDB" id="432881at2759"/>
<evidence type="ECO:0000313" key="10">
    <source>
        <dbReference type="Proteomes" id="UP000838756"/>
    </source>
</evidence>
<organism evidence="9 10">
    <name type="scientific">Pararge aegeria aegeria</name>
    <dbReference type="NCBI Taxonomy" id="348720"/>
    <lineage>
        <taxon>Eukaryota</taxon>
        <taxon>Metazoa</taxon>
        <taxon>Ecdysozoa</taxon>
        <taxon>Arthropoda</taxon>
        <taxon>Hexapoda</taxon>
        <taxon>Insecta</taxon>
        <taxon>Pterygota</taxon>
        <taxon>Neoptera</taxon>
        <taxon>Endopterygota</taxon>
        <taxon>Lepidoptera</taxon>
        <taxon>Glossata</taxon>
        <taxon>Ditrysia</taxon>
        <taxon>Papilionoidea</taxon>
        <taxon>Nymphalidae</taxon>
        <taxon>Satyrinae</taxon>
        <taxon>Satyrini</taxon>
        <taxon>Parargina</taxon>
        <taxon>Pararge</taxon>
    </lineage>
</organism>
<evidence type="ECO:0000256" key="2">
    <source>
        <dbReference type="ARBA" id="ARBA00022448"/>
    </source>
</evidence>
<protein>
    <submittedName>
        <fullName evidence="9">Jg18438 protein</fullName>
    </submittedName>
</protein>
<feature type="transmembrane region" description="Helical" evidence="7">
    <location>
        <begin position="135"/>
        <end position="154"/>
    </location>
</feature>
<keyword evidence="4" id="KW-0249">Electron transport</keyword>
<feature type="domain" description="Cytochrome b561" evidence="8">
    <location>
        <begin position="1"/>
        <end position="155"/>
    </location>
</feature>
<keyword evidence="2" id="KW-0813">Transport</keyword>
<dbReference type="PROSITE" id="PS50939">
    <property type="entry name" value="CYTOCHROME_B561"/>
    <property type="match status" value="1"/>
</dbReference>
<dbReference type="GO" id="GO:0016020">
    <property type="term" value="C:membrane"/>
    <property type="evidence" value="ECO:0007669"/>
    <property type="project" value="UniProtKB-SubCell"/>
</dbReference>
<evidence type="ECO:0000256" key="6">
    <source>
        <dbReference type="ARBA" id="ARBA00023136"/>
    </source>
</evidence>
<feature type="transmembrane region" description="Helical" evidence="7">
    <location>
        <begin position="25"/>
        <end position="46"/>
    </location>
</feature>